<sequence>MYALKLDPAAEAVWDALPSDAGDNLGRALALACERPLEATHPWGVDDKVIRQIVTPEVRALLLVGRNTRTIAVLQIDYLR</sequence>
<keyword evidence="2" id="KW-1185">Reference proteome</keyword>
<evidence type="ECO:0000313" key="1">
    <source>
        <dbReference type="EMBL" id="GAA0300394.1"/>
    </source>
</evidence>
<organism evidence="1 2">
    <name type="scientific">Streptomyces polychromogenes</name>
    <dbReference type="NCBI Taxonomy" id="67342"/>
    <lineage>
        <taxon>Bacteria</taxon>
        <taxon>Bacillati</taxon>
        <taxon>Actinomycetota</taxon>
        <taxon>Actinomycetes</taxon>
        <taxon>Kitasatosporales</taxon>
        <taxon>Streptomycetaceae</taxon>
        <taxon>Streptomyces</taxon>
    </lineage>
</organism>
<proteinExistence type="predicted"/>
<name>A0ABN0VGV2_9ACTN</name>
<comment type="caution">
    <text evidence="1">The sequence shown here is derived from an EMBL/GenBank/DDBJ whole genome shotgun (WGS) entry which is preliminary data.</text>
</comment>
<evidence type="ECO:0000313" key="2">
    <source>
        <dbReference type="Proteomes" id="UP001501867"/>
    </source>
</evidence>
<accession>A0ABN0VGV2</accession>
<dbReference type="Proteomes" id="UP001501867">
    <property type="component" value="Unassembled WGS sequence"/>
</dbReference>
<reference evidence="1 2" key="1">
    <citation type="journal article" date="2019" name="Int. J. Syst. Evol. Microbiol.">
        <title>The Global Catalogue of Microorganisms (GCM) 10K type strain sequencing project: providing services to taxonomists for standard genome sequencing and annotation.</title>
        <authorList>
            <consortium name="The Broad Institute Genomics Platform"/>
            <consortium name="The Broad Institute Genome Sequencing Center for Infectious Disease"/>
            <person name="Wu L."/>
            <person name="Ma J."/>
        </authorList>
    </citation>
    <scope>NUCLEOTIDE SEQUENCE [LARGE SCALE GENOMIC DNA]</scope>
    <source>
        <strain evidence="1 2">JCM 4505</strain>
    </source>
</reference>
<dbReference type="RefSeq" id="WP_344162073.1">
    <property type="nucleotide sequence ID" value="NZ_BAAABV010000021.1"/>
</dbReference>
<protein>
    <submittedName>
        <fullName evidence="1">Uncharacterized protein</fullName>
    </submittedName>
</protein>
<dbReference type="EMBL" id="BAAABV010000021">
    <property type="protein sequence ID" value="GAA0300394.1"/>
    <property type="molecule type" value="Genomic_DNA"/>
</dbReference>
<gene>
    <name evidence="1" type="ORF">GCM10010302_43700</name>
</gene>